<comment type="caution">
    <text evidence="1">The sequence shown here is derived from an EMBL/GenBank/DDBJ whole genome shotgun (WGS) entry which is preliminary data.</text>
</comment>
<gene>
    <name evidence="1" type="ORF">AFUS01_LOCUS463</name>
</gene>
<protein>
    <submittedName>
        <fullName evidence="1">Uncharacterized protein</fullName>
    </submittedName>
</protein>
<evidence type="ECO:0000313" key="1">
    <source>
        <dbReference type="EMBL" id="CAG7643033.1"/>
    </source>
</evidence>
<keyword evidence="2" id="KW-1185">Reference proteome</keyword>
<organism evidence="1 2">
    <name type="scientific">Allacma fusca</name>
    <dbReference type="NCBI Taxonomy" id="39272"/>
    <lineage>
        <taxon>Eukaryota</taxon>
        <taxon>Metazoa</taxon>
        <taxon>Ecdysozoa</taxon>
        <taxon>Arthropoda</taxon>
        <taxon>Hexapoda</taxon>
        <taxon>Collembola</taxon>
        <taxon>Symphypleona</taxon>
        <taxon>Sminthuridae</taxon>
        <taxon>Allacma</taxon>
    </lineage>
</organism>
<name>A0A8J2NQD6_9HEXA</name>
<dbReference type="EMBL" id="CAJVCH010002160">
    <property type="protein sequence ID" value="CAG7643033.1"/>
    <property type="molecule type" value="Genomic_DNA"/>
</dbReference>
<evidence type="ECO:0000313" key="2">
    <source>
        <dbReference type="Proteomes" id="UP000708208"/>
    </source>
</evidence>
<sequence>LVREGETSCLHGAPVYAHSISGFSFHHAGKRQELGVGVKYTRPKSEGASYNVGLMVETLNSSFGRTIQRRYSRSIEFEVSPPSLSSLVEQNGIPRK</sequence>
<accession>A0A8J2NQD6</accession>
<reference evidence="1" key="1">
    <citation type="submission" date="2021-06" db="EMBL/GenBank/DDBJ databases">
        <authorList>
            <person name="Hodson N. C."/>
            <person name="Mongue J. A."/>
            <person name="Jaron S. K."/>
        </authorList>
    </citation>
    <scope>NUCLEOTIDE SEQUENCE</scope>
</reference>
<dbReference type="Proteomes" id="UP000708208">
    <property type="component" value="Unassembled WGS sequence"/>
</dbReference>
<feature type="non-terminal residue" evidence="1">
    <location>
        <position position="1"/>
    </location>
</feature>
<dbReference type="AlphaFoldDB" id="A0A8J2NQD6"/>
<proteinExistence type="predicted"/>